<organism evidence="2 3">
    <name type="scientific">Tardiphaga alba</name>
    <dbReference type="NCBI Taxonomy" id="340268"/>
    <lineage>
        <taxon>Bacteria</taxon>
        <taxon>Pseudomonadati</taxon>
        <taxon>Pseudomonadota</taxon>
        <taxon>Alphaproteobacteria</taxon>
        <taxon>Hyphomicrobiales</taxon>
        <taxon>Nitrobacteraceae</taxon>
        <taxon>Tardiphaga</taxon>
    </lineage>
</organism>
<evidence type="ECO:0000313" key="3">
    <source>
        <dbReference type="Proteomes" id="UP000682843"/>
    </source>
</evidence>
<proteinExistence type="predicted"/>
<feature type="transmembrane region" description="Helical" evidence="1">
    <location>
        <begin position="328"/>
        <end position="349"/>
    </location>
</feature>
<sequence>MKSMTIAFPFWGRVLLVAGLFGLALGACLLVWRYVERPTTLSLAVGSLDGEAGRTASIIASHFADKKSTIRLNIERFDDVVASGKAFAEGKADLAVIRADVGDLSAARSVAVLTKGVAMLLAPPGSRITSVEGLRGRTVGVVGGEVNRRLAQALTKQYDLSRANVTFKDVAIADARRAIEAKEVGAVLVVIPLTEKYLTYVRGLFKGAPVLIPIDAAGAIADADGAYESFDIPKGTLRGAPPVPDDDVTTLRVGYYLVANKKLHSTVVANLTGMVISARRDLVASQPQLSGVAAANTDPDAYIPVHPGAAAYYNGTEQSFMDKYGDDIYLAPMILGALASVLAAAWRFLGIRTPDRRSVALTSFDAIRRRIKDASSETELAAIEDEFDELLNAHLAAAICGGDDALDAPTLLSAAQRLDNLIHHRRTAFASGHFTPGPLQG</sequence>
<dbReference type="RefSeq" id="WP_211911631.1">
    <property type="nucleotide sequence ID" value="NZ_CP036498.1"/>
</dbReference>
<keyword evidence="3" id="KW-1185">Reference proteome</keyword>
<name>A0ABX8A6Q7_9BRAD</name>
<keyword evidence="1" id="KW-1133">Transmembrane helix</keyword>
<accession>A0ABX8A6Q7</accession>
<dbReference type="PANTHER" id="PTHR42941">
    <property type="entry name" value="SLL1037 PROTEIN"/>
    <property type="match status" value="1"/>
</dbReference>
<dbReference type="PANTHER" id="PTHR42941:SF1">
    <property type="entry name" value="SLL1037 PROTEIN"/>
    <property type="match status" value="1"/>
</dbReference>
<dbReference type="PROSITE" id="PS51257">
    <property type="entry name" value="PROKAR_LIPOPROTEIN"/>
    <property type="match status" value="1"/>
</dbReference>
<dbReference type="Pfam" id="PF16868">
    <property type="entry name" value="NMT1_3"/>
    <property type="match status" value="1"/>
</dbReference>
<dbReference type="Proteomes" id="UP000682843">
    <property type="component" value="Chromosome"/>
</dbReference>
<reference evidence="2 3" key="1">
    <citation type="submission" date="2019-02" db="EMBL/GenBank/DDBJ databases">
        <title>Emended description of the genus Rhodopseudomonas and description of Rhodopseudomonas albus sp. nov., a non-phototrophic, heavy-metal-tolerant bacterium isolated from garden soil.</title>
        <authorList>
            <person name="Bao Z."/>
            <person name="Cao W.W."/>
            <person name="Sato Y."/>
            <person name="Nishizawa T."/>
            <person name="Zhao J."/>
            <person name="Guo Y."/>
            <person name="Ohta H."/>
        </authorList>
    </citation>
    <scope>NUCLEOTIDE SEQUENCE [LARGE SCALE GENOMIC DNA]</scope>
    <source>
        <strain evidence="2 3">SK50-23</strain>
    </source>
</reference>
<dbReference type="EMBL" id="CP036498">
    <property type="protein sequence ID" value="QUS38095.1"/>
    <property type="molecule type" value="Genomic_DNA"/>
</dbReference>
<evidence type="ECO:0000256" key="1">
    <source>
        <dbReference type="SAM" id="Phobius"/>
    </source>
</evidence>
<keyword evidence="1" id="KW-0812">Transmembrane</keyword>
<dbReference type="SUPFAM" id="SSF53850">
    <property type="entry name" value="Periplasmic binding protein-like II"/>
    <property type="match status" value="1"/>
</dbReference>
<evidence type="ECO:0000313" key="2">
    <source>
        <dbReference type="EMBL" id="QUS38095.1"/>
    </source>
</evidence>
<gene>
    <name evidence="2" type="ORF">RPMA_03915</name>
</gene>
<dbReference type="Gene3D" id="3.40.190.10">
    <property type="entry name" value="Periplasmic binding protein-like II"/>
    <property type="match status" value="2"/>
</dbReference>
<protein>
    <submittedName>
        <fullName evidence="2">C4-dicarboxylate ABC transporter substrate-binding protein</fullName>
    </submittedName>
</protein>
<keyword evidence="1" id="KW-0472">Membrane</keyword>
<dbReference type="InterPro" id="IPR011852">
    <property type="entry name" value="TRAP_TAXI"/>
</dbReference>